<proteinExistence type="predicted"/>
<feature type="compositionally biased region" description="Low complexity" evidence="1">
    <location>
        <begin position="32"/>
        <end position="49"/>
    </location>
</feature>
<name>W7N2Y2_GIBM7</name>
<dbReference type="AlphaFoldDB" id="W7N2Y2"/>
<dbReference type="GeneID" id="30067785"/>
<dbReference type="RefSeq" id="XP_018757271.1">
    <property type="nucleotide sequence ID" value="XM_018899240.1"/>
</dbReference>
<dbReference type="EMBL" id="DS022255">
    <property type="protein sequence ID" value="EWG51081.1"/>
    <property type="molecule type" value="Genomic_DNA"/>
</dbReference>
<reference evidence="2" key="2">
    <citation type="submission" date="2013-11" db="EMBL/GenBank/DDBJ databases">
        <authorList>
            <consortium name="The Broad Institute Genome Sequencing Platform"/>
            <person name="Ma L.-J."/>
            <person name="Corby-Kistler H."/>
            <person name="Broz K."/>
            <person name="Gale L.R."/>
            <person name="Jonkers W."/>
            <person name="O'Donnell K."/>
            <person name="Ploetz R."/>
            <person name="Steinberg C."/>
            <person name="Schwartz D.C."/>
            <person name="VanEtten H."/>
            <person name="Zhou S."/>
            <person name="Young S.K."/>
            <person name="Zeng Q."/>
            <person name="Gargeya S."/>
            <person name="Fitzgerald M."/>
            <person name="Abouelleil A."/>
            <person name="Alvarado L."/>
            <person name="Chapman S.B."/>
            <person name="Gainer-Dewar J."/>
            <person name="Goldberg J."/>
            <person name="Griggs A."/>
            <person name="Gujja S."/>
            <person name="Hansen M."/>
            <person name="Howarth C."/>
            <person name="Imamovic A."/>
            <person name="Ireland A."/>
            <person name="Larimer J."/>
            <person name="McCowan C."/>
            <person name="Murphy C."/>
            <person name="Pearson M."/>
            <person name="Poon T.W."/>
            <person name="Priest M."/>
            <person name="Roberts A."/>
            <person name="Saif S."/>
            <person name="Shea T."/>
            <person name="Sykes S."/>
            <person name="Wortman J."/>
            <person name="Nusbaum C."/>
            <person name="Birren B."/>
        </authorList>
    </citation>
    <scope>NUCLEOTIDE SEQUENCE</scope>
    <source>
        <strain evidence="2">7600</strain>
    </source>
</reference>
<accession>W7N2Y2</accession>
<evidence type="ECO:0000313" key="3">
    <source>
        <dbReference type="Proteomes" id="UP000009096"/>
    </source>
</evidence>
<protein>
    <submittedName>
        <fullName evidence="2">Uncharacterized protein</fullName>
    </submittedName>
</protein>
<dbReference type="RefSeq" id="XP_018757273.1">
    <property type="nucleotide sequence ID" value="XM_018899242.1"/>
</dbReference>
<dbReference type="Proteomes" id="UP000009096">
    <property type="component" value="Chromosome 9"/>
</dbReference>
<gene>
    <name evidence="2" type="ORF">FVEG_10180</name>
</gene>
<dbReference type="RefSeq" id="XP_018757272.1">
    <property type="nucleotide sequence ID" value="XM_018899241.1"/>
</dbReference>
<dbReference type="EMBL" id="DS022255">
    <property type="protein sequence ID" value="EWG51080.1"/>
    <property type="molecule type" value="Genomic_DNA"/>
</dbReference>
<reference evidence="2 3" key="1">
    <citation type="journal article" date="2010" name="Nature">
        <title>Comparative genomics reveals mobile pathogenicity chromosomes in Fusarium.</title>
        <authorList>
            <person name="Ma L.J."/>
            <person name="van der Does H.C."/>
            <person name="Borkovich K.A."/>
            <person name="Coleman J.J."/>
            <person name="Daboussi M.J."/>
            <person name="Di Pietro A."/>
            <person name="Dufresne M."/>
            <person name="Freitag M."/>
            <person name="Grabherr M."/>
            <person name="Henrissat B."/>
            <person name="Houterman P.M."/>
            <person name="Kang S."/>
            <person name="Shim W.B."/>
            <person name="Woloshuk C."/>
            <person name="Xie X."/>
            <person name="Xu J.R."/>
            <person name="Antoniw J."/>
            <person name="Baker S.E."/>
            <person name="Bluhm B.H."/>
            <person name="Breakspear A."/>
            <person name="Brown D.W."/>
            <person name="Butchko R.A."/>
            <person name="Chapman S."/>
            <person name="Coulson R."/>
            <person name="Coutinho P.M."/>
            <person name="Danchin E.G."/>
            <person name="Diener A."/>
            <person name="Gale L.R."/>
            <person name="Gardiner D.M."/>
            <person name="Goff S."/>
            <person name="Hammond-Kosack K.E."/>
            <person name="Hilburn K."/>
            <person name="Hua-Van A."/>
            <person name="Jonkers W."/>
            <person name="Kazan K."/>
            <person name="Kodira C.D."/>
            <person name="Koehrsen M."/>
            <person name="Kumar L."/>
            <person name="Lee Y.H."/>
            <person name="Li L."/>
            <person name="Manners J.M."/>
            <person name="Miranda-Saavedra D."/>
            <person name="Mukherjee M."/>
            <person name="Park G."/>
            <person name="Park J."/>
            <person name="Park S.Y."/>
            <person name="Proctor R.H."/>
            <person name="Regev A."/>
            <person name="Ruiz-Roldan M.C."/>
            <person name="Sain D."/>
            <person name="Sakthikumar S."/>
            <person name="Sykes S."/>
            <person name="Schwartz D.C."/>
            <person name="Turgeon B.G."/>
            <person name="Wapinski I."/>
            <person name="Yoder O."/>
            <person name="Young S."/>
            <person name="Zeng Q."/>
            <person name="Zhou S."/>
            <person name="Galagan J."/>
            <person name="Cuomo C.A."/>
            <person name="Kistler H.C."/>
            <person name="Rep M."/>
        </authorList>
    </citation>
    <scope>NUCLEOTIDE SEQUENCE [LARGE SCALE GENOMIC DNA]</scope>
    <source>
        <strain evidence="2">7600</strain>
        <strain evidence="3">M3125 / FGSC 7600</strain>
    </source>
</reference>
<sequence>MIPFESLTMAPRISQSLRALASPKRGTRWATKYSSQPKSPSSLSSSSWPKTASIRLYEKLKRCKELQRKYEEQRDIMEESNAKGQNHSLESIELCITLTKWLRKQVQEDYDKLPLPVRRLLEFRRVTGEYASRWFGTRSEE</sequence>
<evidence type="ECO:0000313" key="2">
    <source>
        <dbReference type="EMBL" id="EWG51082.1"/>
    </source>
</evidence>
<dbReference type="KEGG" id="fvr:FVEG_10180"/>
<dbReference type="EMBL" id="DS022255">
    <property type="protein sequence ID" value="EWG51082.1"/>
    <property type="molecule type" value="Genomic_DNA"/>
</dbReference>
<feature type="region of interest" description="Disordered" evidence="1">
    <location>
        <begin position="21"/>
        <end position="49"/>
    </location>
</feature>
<keyword evidence="3" id="KW-1185">Reference proteome</keyword>
<evidence type="ECO:0000256" key="1">
    <source>
        <dbReference type="SAM" id="MobiDB-lite"/>
    </source>
</evidence>
<organism evidence="2 3">
    <name type="scientific">Gibberella moniliformis (strain M3125 / FGSC 7600)</name>
    <name type="common">Maize ear and stalk rot fungus</name>
    <name type="synonym">Fusarium verticillioides</name>
    <dbReference type="NCBI Taxonomy" id="334819"/>
    <lineage>
        <taxon>Eukaryota</taxon>
        <taxon>Fungi</taxon>
        <taxon>Dikarya</taxon>
        <taxon>Ascomycota</taxon>
        <taxon>Pezizomycotina</taxon>
        <taxon>Sordariomycetes</taxon>
        <taxon>Hypocreomycetidae</taxon>
        <taxon>Hypocreales</taxon>
        <taxon>Nectriaceae</taxon>
        <taxon>Fusarium</taxon>
        <taxon>Fusarium fujikuroi species complex</taxon>
    </lineage>
</organism>
<dbReference type="VEuPathDB" id="FungiDB:FVEG_10180"/>